<accession>A0A5C1AMT2</accession>
<evidence type="ECO:0000313" key="2">
    <source>
        <dbReference type="EMBL" id="QEL20729.1"/>
    </source>
</evidence>
<name>A0A5C1AMT2_9BACT</name>
<sequence length="108" mass="11572">MSARLRRVRKLEAARVRLVPPPAWPGVVFVLEATPDRPPGRWVRPDGATEVLVYDPAGPKPDVRFPGNPSSSAERSTRSPATPNCARRAGSSQPGTPHSRPSSVRGTG</sequence>
<dbReference type="Proteomes" id="UP000324974">
    <property type="component" value="Chromosome"/>
</dbReference>
<feature type="compositionally biased region" description="Polar residues" evidence="1">
    <location>
        <begin position="68"/>
        <end position="82"/>
    </location>
</feature>
<evidence type="ECO:0000256" key="1">
    <source>
        <dbReference type="SAM" id="MobiDB-lite"/>
    </source>
</evidence>
<dbReference type="KEGG" id="lrs:PX52LOC_07839"/>
<gene>
    <name evidence="2" type="ORF">PX52LOC_07839</name>
</gene>
<reference evidence="3" key="1">
    <citation type="submission" date="2019-08" db="EMBL/GenBank/DDBJ databases">
        <title>Limnoglobus roseus gen. nov., sp. nov., a novel freshwater planctomycete with a giant genome from the family Gemmataceae.</title>
        <authorList>
            <person name="Kulichevskaya I.S."/>
            <person name="Naumoff D.G."/>
            <person name="Miroshnikov K."/>
            <person name="Ivanova A."/>
            <person name="Philippov D.A."/>
            <person name="Hakobyan A."/>
            <person name="Rijpstra I.C."/>
            <person name="Sinninghe Damste J.S."/>
            <person name="Liesack W."/>
            <person name="Dedysh S.N."/>
        </authorList>
    </citation>
    <scope>NUCLEOTIDE SEQUENCE [LARGE SCALE GENOMIC DNA]</scope>
    <source>
        <strain evidence="3">PX52</strain>
    </source>
</reference>
<proteinExistence type="predicted"/>
<feature type="region of interest" description="Disordered" evidence="1">
    <location>
        <begin position="53"/>
        <end position="108"/>
    </location>
</feature>
<dbReference type="EMBL" id="CP042425">
    <property type="protein sequence ID" value="QEL20729.1"/>
    <property type="molecule type" value="Genomic_DNA"/>
</dbReference>
<keyword evidence="3" id="KW-1185">Reference proteome</keyword>
<protein>
    <submittedName>
        <fullName evidence="2">Uncharacterized protein</fullName>
    </submittedName>
</protein>
<feature type="compositionally biased region" description="Polar residues" evidence="1">
    <location>
        <begin position="90"/>
        <end position="108"/>
    </location>
</feature>
<evidence type="ECO:0000313" key="3">
    <source>
        <dbReference type="Proteomes" id="UP000324974"/>
    </source>
</evidence>
<dbReference type="AlphaFoldDB" id="A0A5C1AMT2"/>
<organism evidence="2 3">
    <name type="scientific">Limnoglobus roseus</name>
    <dbReference type="NCBI Taxonomy" id="2598579"/>
    <lineage>
        <taxon>Bacteria</taxon>
        <taxon>Pseudomonadati</taxon>
        <taxon>Planctomycetota</taxon>
        <taxon>Planctomycetia</taxon>
        <taxon>Gemmatales</taxon>
        <taxon>Gemmataceae</taxon>
        <taxon>Limnoglobus</taxon>
    </lineage>
</organism>